<organism evidence="3 4">
    <name type="scientific">Photobacterium damselae</name>
    <dbReference type="NCBI Taxonomy" id="38293"/>
    <lineage>
        <taxon>Bacteria</taxon>
        <taxon>Pseudomonadati</taxon>
        <taxon>Pseudomonadota</taxon>
        <taxon>Gammaproteobacteria</taxon>
        <taxon>Vibrionales</taxon>
        <taxon>Vibrionaceae</taxon>
        <taxon>Photobacterium</taxon>
    </lineage>
</organism>
<evidence type="ECO:0000256" key="1">
    <source>
        <dbReference type="SAM" id="MobiDB-lite"/>
    </source>
</evidence>
<name>A0A2T3QML3_PHODM</name>
<evidence type="ECO:0000256" key="2">
    <source>
        <dbReference type="SAM" id="SignalP"/>
    </source>
</evidence>
<protein>
    <submittedName>
        <fullName evidence="3">Uncharacterized protein</fullName>
    </submittedName>
</protein>
<evidence type="ECO:0000313" key="4">
    <source>
        <dbReference type="Proteomes" id="UP000251647"/>
    </source>
</evidence>
<accession>A0A2T3QML3</accession>
<feature type="region of interest" description="Disordered" evidence="1">
    <location>
        <begin position="23"/>
        <end position="74"/>
    </location>
</feature>
<keyword evidence="2" id="KW-0732">Signal</keyword>
<reference evidence="3 4" key="1">
    <citation type="submission" date="2018-06" db="EMBL/GenBank/DDBJ databases">
        <authorList>
            <consortium name="Pathogen Informatics"/>
            <person name="Doyle S."/>
        </authorList>
    </citation>
    <scope>NUCLEOTIDE SEQUENCE [LARGE SCALE GENOMIC DNA]</scope>
    <source>
        <strain evidence="3 4">NCTC11647</strain>
    </source>
</reference>
<dbReference type="OrthoDB" id="5829970at2"/>
<feature type="chain" id="PRO_5043332758" evidence="2">
    <location>
        <begin position="20"/>
        <end position="181"/>
    </location>
</feature>
<gene>
    <name evidence="3" type="ORF">NCTC11647_02479</name>
</gene>
<feature type="compositionally biased region" description="Acidic residues" evidence="1">
    <location>
        <begin position="51"/>
        <end position="68"/>
    </location>
</feature>
<proteinExistence type="predicted"/>
<evidence type="ECO:0000313" key="3">
    <source>
        <dbReference type="EMBL" id="SPY29280.1"/>
    </source>
</evidence>
<dbReference type="AlphaFoldDB" id="A0A2T3QML3"/>
<dbReference type="EMBL" id="UATL01000001">
    <property type="protein sequence ID" value="SPY29280.1"/>
    <property type="molecule type" value="Genomic_DNA"/>
</dbReference>
<dbReference type="Proteomes" id="UP000251647">
    <property type="component" value="Unassembled WGS sequence"/>
</dbReference>
<dbReference type="RefSeq" id="WP_036763203.1">
    <property type="nucleotide sequence ID" value="NZ_PYOG01000004.1"/>
</dbReference>
<feature type="compositionally biased region" description="Pro residues" evidence="1">
    <location>
        <begin position="31"/>
        <end position="49"/>
    </location>
</feature>
<feature type="signal peptide" evidence="2">
    <location>
        <begin position="1"/>
        <end position="19"/>
    </location>
</feature>
<sequence>MKYLILLLSLSLLMLNVQGCGGGGGDDDAPPSTPSAPATPPADDPPATDPPTDDDNDLDGLTDGEFADDPSPYKMSDISVDKNYDFTTSYQINTAIDLGGITSQRAFIGFYEEWSNKSGDLIPNPASKLLLQAVDDGIFNQPLTIGKHQTQLLMVVLFMDPSLKPIKHVFELAPDTTLSYP</sequence>